<protein>
    <recommendedName>
        <fullName evidence="11">Glycosyltransferase RgtA/B/C/D-like domain-containing protein</fullName>
    </recommendedName>
</protein>
<feature type="transmembrane region" description="Helical" evidence="8">
    <location>
        <begin position="226"/>
        <end position="243"/>
    </location>
</feature>
<evidence type="ECO:0000256" key="8">
    <source>
        <dbReference type="SAM" id="Phobius"/>
    </source>
</evidence>
<keyword evidence="5 8" id="KW-0812">Transmembrane</keyword>
<dbReference type="Proteomes" id="UP000606991">
    <property type="component" value="Unassembled WGS sequence"/>
</dbReference>
<feature type="transmembrane region" description="Helical" evidence="8">
    <location>
        <begin position="130"/>
        <end position="147"/>
    </location>
</feature>
<comment type="caution">
    <text evidence="9">The sequence shown here is derived from an EMBL/GenBank/DDBJ whole genome shotgun (WGS) entry which is preliminary data.</text>
</comment>
<dbReference type="EMBL" id="JAEKNS010000137">
    <property type="protein sequence ID" value="MBJ7595887.1"/>
    <property type="molecule type" value="Genomic_DNA"/>
</dbReference>
<dbReference type="AlphaFoldDB" id="A0A934JVU7"/>
<dbReference type="InterPro" id="IPR050297">
    <property type="entry name" value="LipidA_mod_glycosyltrf_83"/>
</dbReference>
<feature type="transmembrane region" description="Helical" evidence="8">
    <location>
        <begin position="20"/>
        <end position="37"/>
    </location>
</feature>
<keyword evidence="3" id="KW-0328">Glycosyltransferase</keyword>
<evidence type="ECO:0008006" key="11">
    <source>
        <dbReference type="Google" id="ProtNLM"/>
    </source>
</evidence>
<feature type="transmembrane region" description="Helical" evidence="8">
    <location>
        <begin position="386"/>
        <end position="408"/>
    </location>
</feature>
<dbReference type="GO" id="GO:0005886">
    <property type="term" value="C:plasma membrane"/>
    <property type="evidence" value="ECO:0007669"/>
    <property type="project" value="UniProtKB-SubCell"/>
</dbReference>
<keyword evidence="2" id="KW-1003">Cell membrane</keyword>
<feature type="transmembrane region" description="Helical" evidence="8">
    <location>
        <begin position="107"/>
        <end position="125"/>
    </location>
</feature>
<evidence type="ECO:0000256" key="3">
    <source>
        <dbReference type="ARBA" id="ARBA00022676"/>
    </source>
</evidence>
<feature type="transmembrane region" description="Helical" evidence="8">
    <location>
        <begin position="301"/>
        <end position="321"/>
    </location>
</feature>
<organism evidence="9 10">
    <name type="scientific">Candidatus Aeolococcus gillhamiae</name>
    <dbReference type="NCBI Taxonomy" id="3127015"/>
    <lineage>
        <taxon>Bacteria</taxon>
        <taxon>Bacillati</taxon>
        <taxon>Candidatus Dormiibacterota</taxon>
        <taxon>Candidatus Dormibacteria</taxon>
        <taxon>Candidatus Aeolococcales</taxon>
        <taxon>Candidatus Aeolococcaceae</taxon>
        <taxon>Candidatus Aeolococcus</taxon>
    </lineage>
</organism>
<sequence length="534" mass="57355">MAAPRRFHLQLMTPRRRARWTTAVVVVAVLIVVRNLAGLDSAPLGAYVDETSIGYNAWAISTHAVDEHGAHLPLYFTAFGEYKNPVYIYTLSALLKVLPLTVVTERLPAALFGLLVCLFLTLIAWRRSRSLPVTLMALALLGATPWLTVESRVGFEVISMLAAVSGALWCLSVAQDGGRLRWYVGAGCLLAVSVFAYSTGRVAVALLVVALAVAEITGARRLLRGWLISLVPVAGAYALLWAWNLSHPGALLARFNIISITADHAVLSTVIGRFAGNYLTYFGPEFLFIQGDHRARQATQFGGMLLWVTLPLIAAGVVAAWRQRGQPFMRFIVLGTLAAPVSAALTQESVPHALRASLMLPFLLVLAIEGMILLRELTPTWRRAAATGAGLALLVQGVLFTVDMYATWPARSALDFDAGEIDAITRASAMSSGAQLLLSNTLDQPYIQAAFTFRPMPPSSLTDDSAGPLLGAMNMALVDPAMPPARPGAIAVLSSGDPVPPGAQRLFDEVTPAASFALGSKPTQYETIVVYRLR</sequence>
<keyword evidence="6 8" id="KW-1133">Transmembrane helix</keyword>
<evidence type="ECO:0000256" key="2">
    <source>
        <dbReference type="ARBA" id="ARBA00022475"/>
    </source>
</evidence>
<keyword evidence="7 8" id="KW-0472">Membrane</keyword>
<evidence type="ECO:0000256" key="4">
    <source>
        <dbReference type="ARBA" id="ARBA00022679"/>
    </source>
</evidence>
<dbReference type="PANTHER" id="PTHR33908">
    <property type="entry name" value="MANNOSYLTRANSFERASE YKCB-RELATED"/>
    <property type="match status" value="1"/>
</dbReference>
<evidence type="ECO:0000256" key="1">
    <source>
        <dbReference type="ARBA" id="ARBA00004651"/>
    </source>
</evidence>
<evidence type="ECO:0000313" key="9">
    <source>
        <dbReference type="EMBL" id="MBJ7595887.1"/>
    </source>
</evidence>
<feature type="transmembrane region" description="Helical" evidence="8">
    <location>
        <begin position="328"/>
        <end position="347"/>
    </location>
</feature>
<dbReference type="PANTHER" id="PTHR33908:SF11">
    <property type="entry name" value="MEMBRANE PROTEIN"/>
    <property type="match status" value="1"/>
</dbReference>
<reference evidence="9 10" key="1">
    <citation type="submission" date="2020-10" db="EMBL/GenBank/DDBJ databases">
        <title>Ca. Dormibacterota MAGs.</title>
        <authorList>
            <person name="Montgomery K."/>
        </authorList>
    </citation>
    <scope>NUCLEOTIDE SEQUENCE [LARGE SCALE GENOMIC DNA]</scope>
    <source>
        <strain evidence="9">SC8812_S17_18</strain>
    </source>
</reference>
<evidence type="ECO:0000313" key="10">
    <source>
        <dbReference type="Proteomes" id="UP000606991"/>
    </source>
</evidence>
<dbReference type="GO" id="GO:0009103">
    <property type="term" value="P:lipopolysaccharide biosynthetic process"/>
    <property type="evidence" value="ECO:0007669"/>
    <property type="project" value="UniProtKB-ARBA"/>
</dbReference>
<accession>A0A934JVU7</accession>
<gene>
    <name evidence="9" type="ORF">JF886_13715</name>
</gene>
<proteinExistence type="predicted"/>
<evidence type="ECO:0000256" key="6">
    <source>
        <dbReference type="ARBA" id="ARBA00022989"/>
    </source>
</evidence>
<keyword evidence="4" id="KW-0808">Transferase</keyword>
<feature type="transmembrane region" description="Helical" evidence="8">
    <location>
        <begin position="153"/>
        <end position="173"/>
    </location>
</feature>
<evidence type="ECO:0000256" key="5">
    <source>
        <dbReference type="ARBA" id="ARBA00022692"/>
    </source>
</evidence>
<dbReference type="GO" id="GO:0016763">
    <property type="term" value="F:pentosyltransferase activity"/>
    <property type="evidence" value="ECO:0007669"/>
    <property type="project" value="TreeGrafter"/>
</dbReference>
<feature type="transmembrane region" description="Helical" evidence="8">
    <location>
        <begin position="180"/>
        <end position="197"/>
    </location>
</feature>
<comment type="subcellular location">
    <subcellularLocation>
        <location evidence="1">Cell membrane</location>
        <topology evidence="1">Multi-pass membrane protein</topology>
    </subcellularLocation>
</comment>
<evidence type="ECO:0000256" key="7">
    <source>
        <dbReference type="ARBA" id="ARBA00023136"/>
    </source>
</evidence>
<feature type="transmembrane region" description="Helical" evidence="8">
    <location>
        <begin position="203"/>
        <end position="219"/>
    </location>
</feature>
<name>A0A934JVU7_9BACT</name>
<feature type="transmembrane region" description="Helical" evidence="8">
    <location>
        <begin position="353"/>
        <end position="374"/>
    </location>
</feature>